<comment type="caution">
    <text evidence="1">The sequence shown here is derived from an EMBL/GenBank/DDBJ whole genome shotgun (WGS) entry which is preliminary data.</text>
</comment>
<accession>A0A699Z0W7</accession>
<keyword evidence="2" id="KW-1185">Reference proteome</keyword>
<sequence length="41" mass="4705">MVQLFDPHGYMQRNLSILQSSPAAVSIMTHHPHKPDRQHKA</sequence>
<evidence type="ECO:0000313" key="1">
    <source>
        <dbReference type="EMBL" id="GFH15155.1"/>
    </source>
</evidence>
<name>A0A699Z0W7_HAELA</name>
<reference evidence="1 2" key="1">
    <citation type="submission" date="2020-02" db="EMBL/GenBank/DDBJ databases">
        <title>Draft genome sequence of Haematococcus lacustris strain NIES-144.</title>
        <authorList>
            <person name="Morimoto D."/>
            <person name="Nakagawa S."/>
            <person name="Yoshida T."/>
            <person name="Sawayama S."/>
        </authorList>
    </citation>
    <scope>NUCLEOTIDE SEQUENCE [LARGE SCALE GENOMIC DNA]</scope>
    <source>
        <strain evidence="1 2">NIES-144</strain>
    </source>
</reference>
<evidence type="ECO:0000313" key="2">
    <source>
        <dbReference type="Proteomes" id="UP000485058"/>
    </source>
</evidence>
<dbReference type="AlphaFoldDB" id="A0A699Z0W7"/>
<gene>
    <name evidence="1" type="ORF">HaLaN_11330</name>
</gene>
<organism evidence="1 2">
    <name type="scientific">Haematococcus lacustris</name>
    <name type="common">Green alga</name>
    <name type="synonym">Haematococcus pluvialis</name>
    <dbReference type="NCBI Taxonomy" id="44745"/>
    <lineage>
        <taxon>Eukaryota</taxon>
        <taxon>Viridiplantae</taxon>
        <taxon>Chlorophyta</taxon>
        <taxon>core chlorophytes</taxon>
        <taxon>Chlorophyceae</taxon>
        <taxon>CS clade</taxon>
        <taxon>Chlamydomonadales</taxon>
        <taxon>Haematococcaceae</taxon>
        <taxon>Haematococcus</taxon>
    </lineage>
</organism>
<dbReference type="Proteomes" id="UP000485058">
    <property type="component" value="Unassembled WGS sequence"/>
</dbReference>
<protein>
    <submittedName>
        <fullName evidence="1">Uncharacterized protein</fullName>
    </submittedName>
</protein>
<proteinExistence type="predicted"/>
<dbReference type="EMBL" id="BLLF01000813">
    <property type="protein sequence ID" value="GFH15155.1"/>
    <property type="molecule type" value="Genomic_DNA"/>
</dbReference>